<proteinExistence type="predicted"/>
<sequence length="326" mass="35231">MHQPLKRLAAALLVATWLGGCAQPPRLPPQSAALPVRMELGEVPFFPQEAYQCGPAALATMLGQRGLGLTPGQLKDEVFIPGREGSLQLEMVAAARRHGMLAYPLQGGLESVLAEVAAGNPVLVLQNQAFSWWPRWHFAVVVGFDRERRELVLRSGITRRWVTDFTSFESTWKRAGHWALLTLPGDRLPATASAVPWLKAASDSEETGHPAVARRAYEEAVRRWPDNPFAWFALGNNRYGAGDSAGAEQALRASIERQPAFAAGWFNLSQLLAERGCAAPAREAQACARSLRPEDKRFAAPLPRAIAAGSDCAAVPACPATVGSAR</sequence>
<dbReference type="InterPro" id="IPR039564">
    <property type="entry name" value="Peptidase_C39-like"/>
</dbReference>
<evidence type="ECO:0000313" key="2">
    <source>
        <dbReference type="EMBL" id="AVK05643.1"/>
    </source>
</evidence>
<dbReference type="Pfam" id="PF13529">
    <property type="entry name" value="Peptidase_C39_2"/>
    <property type="match status" value="1"/>
</dbReference>
<dbReference type="Gene3D" id="3.90.70.10">
    <property type="entry name" value="Cysteine proteinases"/>
    <property type="match status" value="1"/>
</dbReference>
<feature type="domain" description="Peptidase C39-like" evidence="1">
    <location>
        <begin position="42"/>
        <end position="151"/>
    </location>
</feature>
<evidence type="ECO:0000313" key="3">
    <source>
        <dbReference type="Proteomes" id="UP000238390"/>
    </source>
</evidence>
<organism evidence="2 3">
    <name type="scientific">Pseudomonas paraeruginosa</name>
    <dbReference type="NCBI Taxonomy" id="2994495"/>
    <lineage>
        <taxon>Bacteria</taxon>
        <taxon>Pseudomonadati</taxon>
        <taxon>Pseudomonadota</taxon>
        <taxon>Gammaproteobacteria</taxon>
        <taxon>Pseudomonadales</taxon>
        <taxon>Pseudomonadaceae</taxon>
        <taxon>Pseudomonas</taxon>
    </lineage>
</organism>
<dbReference type="Pfam" id="PF13428">
    <property type="entry name" value="TPR_14"/>
    <property type="match status" value="1"/>
</dbReference>
<accession>A0A2R3IUZ9</accession>
<dbReference type="AlphaFoldDB" id="A0A2R3IUZ9"/>
<dbReference type="EMBL" id="CP027169">
    <property type="protein sequence ID" value="AVK05643.1"/>
    <property type="molecule type" value="Genomic_DNA"/>
</dbReference>
<dbReference type="Gene3D" id="1.25.40.10">
    <property type="entry name" value="Tetratricopeptide repeat domain"/>
    <property type="match status" value="1"/>
</dbReference>
<evidence type="ECO:0000259" key="1">
    <source>
        <dbReference type="Pfam" id="PF13529"/>
    </source>
</evidence>
<dbReference type="InterPro" id="IPR011990">
    <property type="entry name" value="TPR-like_helical_dom_sf"/>
</dbReference>
<reference evidence="2 3" key="1">
    <citation type="submission" date="2018-02" db="EMBL/GenBank/DDBJ databases">
        <title>FDA/CDC Antimicrobial Resistant Isolate Bank Genome Sequencing.</title>
        <authorList>
            <person name="Benahmed F.H."/>
            <person name="Lutgring J.D."/>
            <person name="Yoo B."/>
            <person name="Machado M."/>
            <person name="Brown A."/>
            <person name="McAllister G."/>
            <person name="Perry A."/>
            <person name="Halpin A.L."/>
            <person name="Vavikolanu K."/>
            <person name="Ott S."/>
            <person name="Zhao X."/>
            <person name="Tallon L.J."/>
            <person name="Sadzewicz L."/>
            <person name="Aluvathingal J."/>
            <person name="Nadendla S."/>
            <person name="Voskania-kordi A."/>
            <person name="Simonyan V."/>
            <person name="Patel J."/>
            <person name="Shawar R.M."/>
        </authorList>
    </citation>
    <scope>NUCLEOTIDE SEQUENCE [LARGE SCALE GENOMIC DNA]</scope>
    <source>
        <strain evidence="2 3">AR_0356</strain>
    </source>
</reference>
<dbReference type="CDD" id="cd02549">
    <property type="entry name" value="Peptidase_C39A"/>
    <property type="match status" value="1"/>
</dbReference>
<dbReference type="InterPro" id="IPR039563">
    <property type="entry name" value="Peptidase_C39_single_dom"/>
</dbReference>
<name>A0A2R3IUZ9_9PSED</name>
<gene>
    <name evidence="2" type="ORF">CSB93_3726</name>
</gene>
<keyword evidence="3" id="KW-1185">Reference proteome</keyword>
<dbReference type="SUPFAM" id="SSF48452">
    <property type="entry name" value="TPR-like"/>
    <property type="match status" value="1"/>
</dbReference>
<dbReference type="PROSITE" id="PS51257">
    <property type="entry name" value="PROKAR_LIPOPROTEIN"/>
    <property type="match status" value="1"/>
</dbReference>
<dbReference type="NCBIfam" id="NF033920">
    <property type="entry name" value="C39_PA2778_fam"/>
    <property type="match status" value="1"/>
</dbReference>
<dbReference type="Proteomes" id="UP000238390">
    <property type="component" value="Chromosome"/>
</dbReference>
<protein>
    <submittedName>
        <fullName evidence="2">Tetratricopeptide repeat family protein</fullName>
    </submittedName>
</protein>